<dbReference type="Pfam" id="PF11799">
    <property type="entry name" value="IMS_C"/>
    <property type="match status" value="1"/>
</dbReference>
<evidence type="ECO:0000256" key="2">
    <source>
        <dbReference type="ARBA" id="ARBA00010945"/>
    </source>
</evidence>
<reference evidence="16" key="1">
    <citation type="journal article" date="2023" name="Proc. Natl. Acad. Sci. U.S.A.">
        <title>Genomic and structural basis for evolution of tropane alkaloid biosynthesis.</title>
        <authorList>
            <person name="Wanga Y.-J."/>
            <person name="Taina T."/>
            <person name="Yua J.-Y."/>
            <person name="Lia J."/>
            <person name="Xua B."/>
            <person name="Chenc J."/>
            <person name="D'Auriad J.C."/>
            <person name="Huanga J.-P."/>
            <person name="Huanga S.-X."/>
        </authorList>
    </citation>
    <scope>NUCLEOTIDE SEQUENCE [LARGE SCALE GENOMIC DNA]</scope>
    <source>
        <strain evidence="16">cv. KIB-2019</strain>
    </source>
</reference>
<dbReference type="FunFam" id="3.30.1490.100:FF:000001">
    <property type="entry name" value="DNA repair protein REV1"/>
    <property type="match status" value="1"/>
</dbReference>
<accession>A0A9Q1MYB8</accession>
<sequence length="242" mass="26362">MARLATRIAKPDGQCYIPAEKVEEHLCELPVKTLPGIGHVLEEKLNRKQITICGQLRMISKKSKSIGADVNWGVTFKDLKDVHHFLLNLCKEVSLRLQGCGVIGRKFTLKIKKRRGDAGEPVKYLGCGVCDNLSHSVMVPMATDSVDVLERIVSQLFTTSHVDVEDIRGMGLQVSKLETADSSKQDNSKNSGDERQAQFQGDSSTPFIEMTAASPSVTAGIGQRGTLPPMNELDIGVIVSSS</sequence>
<dbReference type="SUPFAM" id="SSF56672">
    <property type="entry name" value="DNA/RNA polymerases"/>
    <property type="match status" value="1"/>
</dbReference>
<evidence type="ECO:0000256" key="1">
    <source>
        <dbReference type="ARBA" id="ARBA00004123"/>
    </source>
</evidence>
<keyword evidence="16" id="KW-1185">Reference proteome</keyword>
<dbReference type="Gene3D" id="3.30.1490.100">
    <property type="entry name" value="DNA polymerase, Y-family, little finger domain"/>
    <property type="match status" value="1"/>
</dbReference>
<protein>
    <recommendedName>
        <fullName evidence="3">DNA repair protein REV1</fullName>
    </recommendedName>
</protein>
<evidence type="ECO:0000256" key="3">
    <source>
        <dbReference type="ARBA" id="ARBA00020399"/>
    </source>
</evidence>
<dbReference type="GO" id="GO:0017125">
    <property type="term" value="F:deoxycytidyl transferase activity"/>
    <property type="evidence" value="ECO:0007669"/>
    <property type="project" value="TreeGrafter"/>
</dbReference>
<dbReference type="SUPFAM" id="SSF100879">
    <property type="entry name" value="Lesion bypass DNA polymerase (Y-family), little finger domain"/>
    <property type="match status" value="1"/>
</dbReference>
<dbReference type="InterPro" id="IPR017961">
    <property type="entry name" value="DNA_pol_Y-fam_little_finger"/>
</dbReference>
<evidence type="ECO:0000256" key="10">
    <source>
        <dbReference type="ARBA" id="ARBA00023125"/>
    </source>
</evidence>
<organism evidence="15 16">
    <name type="scientific">Anisodus acutangulus</name>
    <dbReference type="NCBI Taxonomy" id="402998"/>
    <lineage>
        <taxon>Eukaryota</taxon>
        <taxon>Viridiplantae</taxon>
        <taxon>Streptophyta</taxon>
        <taxon>Embryophyta</taxon>
        <taxon>Tracheophyta</taxon>
        <taxon>Spermatophyta</taxon>
        <taxon>Magnoliopsida</taxon>
        <taxon>eudicotyledons</taxon>
        <taxon>Gunneridae</taxon>
        <taxon>Pentapetalae</taxon>
        <taxon>asterids</taxon>
        <taxon>lamiids</taxon>
        <taxon>Solanales</taxon>
        <taxon>Solanaceae</taxon>
        <taxon>Solanoideae</taxon>
        <taxon>Hyoscyameae</taxon>
        <taxon>Anisodus</taxon>
    </lineage>
</organism>
<dbReference type="InterPro" id="IPR043502">
    <property type="entry name" value="DNA/RNA_pol_sf"/>
</dbReference>
<evidence type="ECO:0000313" key="15">
    <source>
        <dbReference type="EMBL" id="KAJ8572402.1"/>
    </source>
</evidence>
<feature type="domain" description="UmuC" evidence="14">
    <location>
        <begin position="1"/>
        <end position="38"/>
    </location>
</feature>
<dbReference type="GO" id="GO:0003887">
    <property type="term" value="F:DNA-directed DNA polymerase activity"/>
    <property type="evidence" value="ECO:0007669"/>
    <property type="project" value="TreeGrafter"/>
</dbReference>
<dbReference type="PANTHER" id="PTHR45990:SF1">
    <property type="entry name" value="DNA REPAIR PROTEIN REV1"/>
    <property type="match status" value="1"/>
</dbReference>
<comment type="subcellular location">
    <subcellularLocation>
        <location evidence="1">Nucleus</location>
    </subcellularLocation>
</comment>
<keyword evidence="7" id="KW-0479">Metal-binding</keyword>
<keyword evidence="12" id="KW-0539">Nucleus</keyword>
<dbReference type="GO" id="GO:0003684">
    <property type="term" value="F:damaged DNA binding"/>
    <property type="evidence" value="ECO:0007669"/>
    <property type="project" value="InterPro"/>
</dbReference>
<keyword evidence="6" id="KW-0548">Nucleotidyltransferase</keyword>
<feature type="compositionally biased region" description="Polar residues" evidence="13">
    <location>
        <begin position="197"/>
        <end position="206"/>
    </location>
</feature>
<keyword evidence="10" id="KW-0238">DNA-binding</keyword>
<keyword evidence="4" id="KW-0237">DNA synthesis</keyword>
<dbReference type="Gene3D" id="1.10.150.20">
    <property type="entry name" value="5' to 3' exonuclease, C-terminal subdomain"/>
    <property type="match status" value="1"/>
</dbReference>
<keyword evidence="5" id="KW-0808">Transferase</keyword>
<dbReference type="InterPro" id="IPR001126">
    <property type="entry name" value="UmuC"/>
</dbReference>
<comment type="caution">
    <text evidence="15">The sequence shown here is derived from an EMBL/GenBank/DDBJ whole genome shotgun (WGS) entry which is preliminary data.</text>
</comment>
<dbReference type="InterPro" id="IPR036775">
    <property type="entry name" value="DNA_pol_Y-fam_lit_finger_sf"/>
</dbReference>
<keyword evidence="11" id="KW-0234">DNA repair</keyword>
<dbReference type="Proteomes" id="UP001152561">
    <property type="component" value="Unassembled WGS sequence"/>
</dbReference>
<evidence type="ECO:0000256" key="11">
    <source>
        <dbReference type="ARBA" id="ARBA00023204"/>
    </source>
</evidence>
<name>A0A9Q1MYB8_9SOLA</name>
<dbReference type="EMBL" id="JAJAGQ010000001">
    <property type="protein sequence ID" value="KAJ8572402.1"/>
    <property type="molecule type" value="Genomic_DNA"/>
</dbReference>
<dbReference type="PROSITE" id="PS50173">
    <property type="entry name" value="UMUC"/>
    <property type="match status" value="1"/>
</dbReference>
<evidence type="ECO:0000256" key="5">
    <source>
        <dbReference type="ARBA" id="ARBA00022679"/>
    </source>
</evidence>
<feature type="region of interest" description="Disordered" evidence="13">
    <location>
        <begin position="177"/>
        <end position="226"/>
    </location>
</feature>
<dbReference type="GO" id="GO:0070987">
    <property type="term" value="P:error-free translesion synthesis"/>
    <property type="evidence" value="ECO:0007669"/>
    <property type="project" value="TreeGrafter"/>
</dbReference>
<dbReference type="GO" id="GO:0005634">
    <property type="term" value="C:nucleus"/>
    <property type="evidence" value="ECO:0007669"/>
    <property type="project" value="UniProtKB-SubCell"/>
</dbReference>
<evidence type="ECO:0000256" key="7">
    <source>
        <dbReference type="ARBA" id="ARBA00022723"/>
    </source>
</evidence>
<evidence type="ECO:0000256" key="13">
    <source>
        <dbReference type="SAM" id="MobiDB-lite"/>
    </source>
</evidence>
<evidence type="ECO:0000256" key="4">
    <source>
        <dbReference type="ARBA" id="ARBA00022634"/>
    </source>
</evidence>
<evidence type="ECO:0000256" key="8">
    <source>
        <dbReference type="ARBA" id="ARBA00022763"/>
    </source>
</evidence>
<proteinExistence type="inferred from homology"/>
<comment type="similarity">
    <text evidence="2">Belongs to the DNA polymerase type-Y family.</text>
</comment>
<gene>
    <name evidence="15" type="ORF">K7X08_008913</name>
</gene>
<evidence type="ECO:0000256" key="12">
    <source>
        <dbReference type="ARBA" id="ARBA00023242"/>
    </source>
</evidence>
<evidence type="ECO:0000313" key="16">
    <source>
        <dbReference type="Proteomes" id="UP001152561"/>
    </source>
</evidence>
<dbReference type="GO" id="GO:0046872">
    <property type="term" value="F:metal ion binding"/>
    <property type="evidence" value="ECO:0007669"/>
    <property type="project" value="UniProtKB-KW"/>
</dbReference>
<keyword evidence="8" id="KW-0227">DNA damage</keyword>
<evidence type="ECO:0000256" key="6">
    <source>
        <dbReference type="ARBA" id="ARBA00022695"/>
    </source>
</evidence>
<keyword evidence="9" id="KW-0460">Magnesium</keyword>
<feature type="compositionally biased region" description="Basic and acidic residues" evidence="13">
    <location>
        <begin position="178"/>
        <end position="196"/>
    </location>
</feature>
<dbReference type="AlphaFoldDB" id="A0A9Q1MYB8"/>
<dbReference type="GO" id="GO:0006281">
    <property type="term" value="P:DNA repair"/>
    <property type="evidence" value="ECO:0007669"/>
    <property type="project" value="UniProtKB-KW"/>
</dbReference>
<evidence type="ECO:0000259" key="14">
    <source>
        <dbReference type="PROSITE" id="PS50173"/>
    </source>
</evidence>
<dbReference type="GO" id="GO:0042276">
    <property type="term" value="P:error-prone translesion synthesis"/>
    <property type="evidence" value="ECO:0007669"/>
    <property type="project" value="TreeGrafter"/>
</dbReference>
<dbReference type="OrthoDB" id="427711at2759"/>
<dbReference type="PANTHER" id="PTHR45990">
    <property type="entry name" value="DNA REPAIR PROTEIN REV1"/>
    <property type="match status" value="1"/>
</dbReference>
<evidence type="ECO:0000256" key="9">
    <source>
        <dbReference type="ARBA" id="ARBA00022842"/>
    </source>
</evidence>